<comment type="caution">
    <text evidence="1">The sequence shown here is derived from an EMBL/GenBank/DDBJ whole genome shotgun (WGS) entry which is preliminary data.</text>
</comment>
<dbReference type="EMBL" id="JASBWR010000005">
    <property type="protein sequence ID" value="KAJ9112277.1"/>
    <property type="molecule type" value="Genomic_DNA"/>
</dbReference>
<reference evidence="1" key="1">
    <citation type="submission" date="2023-04" db="EMBL/GenBank/DDBJ databases">
        <title>Draft Genome sequencing of Naganishia species isolated from polar environments using Oxford Nanopore Technology.</title>
        <authorList>
            <person name="Leo P."/>
            <person name="Venkateswaran K."/>
        </authorList>
    </citation>
    <scope>NUCLEOTIDE SEQUENCE</scope>
    <source>
        <strain evidence="1">MNA-CCFEE 5261</strain>
    </source>
</reference>
<protein>
    <submittedName>
        <fullName evidence="1">Uncharacterized protein</fullName>
    </submittedName>
</protein>
<evidence type="ECO:0000313" key="1">
    <source>
        <dbReference type="EMBL" id="KAJ9112277.1"/>
    </source>
</evidence>
<proteinExistence type="predicted"/>
<keyword evidence="2" id="KW-1185">Reference proteome</keyword>
<sequence length="208" mass="22784">MADAVEDGESTEASEVSADEDEDEDQGPNMSSLLDCMGVSDNKSPIVGDSPSEEQTVATTSTEEPVVEAEAQPSSEDAAGIAPDDIQQQYAQHQARVERLETLDTLQSKLERLTSSFIFPTSLDFQQQPNTDGTHVVPSLDYTSTNTPYHAHAQSLLGLLVDADGVSSDGDQEIRRRRKEFVLRVEAELDGLEREKERVWRAMAEGGR</sequence>
<evidence type="ECO:0000313" key="2">
    <source>
        <dbReference type="Proteomes" id="UP001241377"/>
    </source>
</evidence>
<organism evidence="1 2">
    <name type="scientific">Naganishia cerealis</name>
    <dbReference type="NCBI Taxonomy" id="610337"/>
    <lineage>
        <taxon>Eukaryota</taxon>
        <taxon>Fungi</taxon>
        <taxon>Dikarya</taxon>
        <taxon>Basidiomycota</taxon>
        <taxon>Agaricomycotina</taxon>
        <taxon>Tremellomycetes</taxon>
        <taxon>Filobasidiales</taxon>
        <taxon>Filobasidiaceae</taxon>
        <taxon>Naganishia</taxon>
    </lineage>
</organism>
<accession>A0ACC2WP48</accession>
<dbReference type="Proteomes" id="UP001241377">
    <property type="component" value="Unassembled WGS sequence"/>
</dbReference>
<name>A0ACC2WP48_9TREE</name>
<gene>
    <name evidence="1" type="ORF">QFC19_000696</name>
</gene>